<reference evidence="1 2" key="1">
    <citation type="submission" date="2016-10" db="EMBL/GenBank/DDBJ databases">
        <authorList>
            <person name="de Groot N.N."/>
        </authorList>
    </citation>
    <scope>NUCLEOTIDE SEQUENCE [LARGE SCALE GENOMIC DNA]</scope>
    <source>
        <strain evidence="2">P4B,CCM 7963,CECT 7998,DSM 25260,IBRC-M 10614,KCTC 13821</strain>
    </source>
</reference>
<dbReference type="STRING" id="930129.SAMN05216352_105298"/>
<dbReference type="GO" id="GO:0016791">
    <property type="term" value="F:phosphatase activity"/>
    <property type="evidence" value="ECO:0007669"/>
    <property type="project" value="TreeGrafter"/>
</dbReference>
<keyword evidence="2" id="KW-1185">Reference proteome</keyword>
<dbReference type="Proteomes" id="UP000199017">
    <property type="component" value="Unassembled WGS sequence"/>
</dbReference>
<dbReference type="CDD" id="cd07516">
    <property type="entry name" value="HAD_Pase"/>
    <property type="match status" value="1"/>
</dbReference>
<dbReference type="InterPro" id="IPR036412">
    <property type="entry name" value="HAD-like_sf"/>
</dbReference>
<dbReference type="SFLD" id="SFLDS00003">
    <property type="entry name" value="Haloacid_Dehalogenase"/>
    <property type="match status" value="1"/>
</dbReference>
<evidence type="ECO:0008006" key="3">
    <source>
        <dbReference type="Google" id="ProtNLM"/>
    </source>
</evidence>
<dbReference type="Gene3D" id="3.30.1240.10">
    <property type="match status" value="1"/>
</dbReference>
<dbReference type="SFLD" id="SFLDG01140">
    <property type="entry name" value="C2.B:_Phosphomannomutase_and_P"/>
    <property type="match status" value="1"/>
</dbReference>
<dbReference type="RefSeq" id="WP_170032136.1">
    <property type="nucleotide sequence ID" value="NZ_FNDU01000005.1"/>
</dbReference>
<dbReference type="GO" id="GO:0000287">
    <property type="term" value="F:magnesium ion binding"/>
    <property type="evidence" value="ECO:0007669"/>
    <property type="project" value="TreeGrafter"/>
</dbReference>
<organism evidence="1 2">
    <name type="scientific">Alteribacillus bidgolensis</name>
    <dbReference type="NCBI Taxonomy" id="930129"/>
    <lineage>
        <taxon>Bacteria</taxon>
        <taxon>Bacillati</taxon>
        <taxon>Bacillota</taxon>
        <taxon>Bacilli</taxon>
        <taxon>Bacillales</taxon>
        <taxon>Bacillaceae</taxon>
        <taxon>Alteribacillus</taxon>
    </lineage>
</organism>
<gene>
    <name evidence="1" type="ORF">SAMN05216352_105298</name>
</gene>
<dbReference type="PANTHER" id="PTHR10000">
    <property type="entry name" value="PHOSPHOSERINE PHOSPHATASE"/>
    <property type="match status" value="1"/>
</dbReference>
<dbReference type="GO" id="GO:0005829">
    <property type="term" value="C:cytosol"/>
    <property type="evidence" value="ECO:0007669"/>
    <property type="project" value="TreeGrafter"/>
</dbReference>
<proteinExistence type="predicted"/>
<dbReference type="Gene3D" id="3.40.50.1000">
    <property type="entry name" value="HAD superfamily/HAD-like"/>
    <property type="match status" value="1"/>
</dbReference>
<dbReference type="AlphaFoldDB" id="A0A1G8IQD6"/>
<dbReference type="PANTHER" id="PTHR10000:SF55">
    <property type="entry name" value="5-AMINO-6-(5-PHOSPHO-D-RIBITYLAMINO)URACIL PHOSPHATASE YCSE"/>
    <property type="match status" value="1"/>
</dbReference>
<dbReference type="Pfam" id="PF08282">
    <property type="entry name" value="Hydrolase_3"/>
    <property type="match status" value="1"/>
</dbReference>
<dbReference type="NCBIfam" id="TIGR01484">
    <property type="entry name" value="HAD-SF-IIB"/>
    <property type="match status" value="1"/>
</dbReference>
<dbReference type="PROSITE" id="PS01229">
    <property type="entry name" value="COF_2"/>
    <property type="match status" value="1"/>
</dbReference>
<evidence type="ECO:0000313" key="1">
    <source>
        <dbReference type="EMBL" id="SDI21169.1"/>
    </source>
</evidence>
<dbReference type="InterPro" id="IPR000150">
    <property type="entry name" value="Cof"/>
</dbReference>
<accession>A0A1G8IQD6</accession>
<evidence type="ECO:0000313" key="2">
    <source>
        <dbReference type="Proteomes" id="UP000199017"/>
    </source>
</evidence>
<dbReference type="InterPro" id="IPR023214">
    <property type="entry name" value="HAD_sf"/>
</dbReference>
<dbReference type="EMBL" id="FNDU01000005">
    <property type="protein sequence ID" value="SDI21169.1"/>
    <property type="molecule type" value="Genomic_DNA"/>
</dbReference>
<dbReference type="NCBIfam" id="TIGR00099">
    <property type="entry name" value="Cof-subfamily"/>
    <property type="match status" value="1"/>
</dbReference>
<name>A0A1G8IQD6_9BACI</name>
<dbReference type="InterPro" id="IPR006379">
    <property type="entry name" value="HAD-SF_hydro_IIB"/>
</dbReference>
<protein>
    <recommendedName>
        <fullName evidence="3">Cof subfamily of IIB subfamily of haloacid dehalogenase superfamily/HAD-superfamily hydrolase, subfamily IIB</fullName>
    </recommendedName>
</protein>
<sequence length="302" mass="33731">MNAVAIDMDGTLLHSEGFVSEKNAQALKLLQAEGHKLIIATGRGLPDVERLLGSVNVTPDGIVSLNGARVYWEGEPIQESYMGQQEAINLVEWLNDNEYYFHIYTDKGLFSPTKSREFFMNDLNIYTQDKEGGEEIKEAIRRRADGHHRQANMKELHSSSMIVDYDLTVYKFLIVSMLEQKLDICRKSWGDKHNVLITSSGRDNLEIMHPNTQKGKGLLHIANHAGLDISSTFAIGDNYNDLPLFNAAATSIAMGNAEEDVKRVATHATTHHDIDGVAYAIENFILKSSNLTIKSSEKNQLP</sequence>
<dbReference type="SUPFAM" id="SSF56784">
    <property type="entry name" value="HAD-like"/>
    <property type="match status" value="1"/>
</dbReference>